<comment type="caution">
    <text evidence="6">The sequence shown here is derived from an EMBL/GenBank/DDBJ whole genome shotgun (WGS) entry which is preliminary data.</text>
</comment>
<reference evidence="6" key="1">
    <citation type="submission" date="2021-01" db="EMBL/GenBank/DDBJ databases">
        <authorList>
            <person name="Kaushik A."/>
        </authorList>
    </citation>
    <scope>NUCLEOTIDE SEQUENCE</scope>
    <source>
        <strain evidence="6">AG2-2IIIB</strain>
    </source>
</reference>
<dbReference type="Gene3D" id="2.130.10.10">
    <property type="entry name" value="YVTN repeat-like/Quinoprotein amine dehydrogenase"/>
    <property type="match status" value="3"/>
</dbReference>
<dbReference type="InterPro" id="IPR056884">
    <property type="entry name" value="NPHP3-like_N"/>
</dbReference>
<keyword evidence="2" id="KW-0677">Repeat</keyword>
<sequence>MSIEDTEIVTNPIPGGSPIDNNAIATCRSSPVPRGPHEQVGIGLETPAADILIHANQEIPLRTDRAANDTPSNFAPIAPFNPTTSLSKTSSIAGYASTGPKLDFPGLIPSIRVKTSQNVAWKKFQNSLRSLEEKIRAFSLLPSAINSLFLCLNGLEAALANHQDFDDLATQLTTIIQLLEKHTDESSSIFMSDSTARIATLIEEQAIEIERKLRHAPEGTAQEAKMNEDIFEHYRQMKTHFLKLQTGASMSIGNIKNEHIMNTKLEGLNPSKQATYDSGLSAQINRRGCTEGTRIGVLDGLDDWLGNSSSQRIYWINGMAGTGKTTIASTFCERAERRKLLVASFFCTRNSAECRSATQVIPTIAYQLARYSPPFLLALCKVLEQKPSIGSKNILKQFEQLLKEPLQDVKDAIPDNLVVVIDALDECDDRNGIELVLDMLFRHAVHVPLKFLVTSRPESGIYDKMSAHKQSQGVIHLHDIESSLVQSDIKLYLKEELASVFPGQSEVEQLAHHSGTLFIYAATLVRYIHGKRSADPQKRLRAVLDMATGSTKKHAQIDALYETVLTAALGEGEPGVTEDIQMVLRVVLLAQEPIGVETIAKLADIDDPKRVVLAVHPLQSVIHRSEKTGLVSALHASFLDFMLTNKRSGAYFCDLAKNSQFLAQRCFLIMEERLRFNICGLETSYLPDEGVNGIQERIKTNIPHVLAYVCRYWASHLAFANGSYTLLTMLEKFLHHQLLFWMEILNLRREMPTGVEGLLKAQQWLMGSGYSASEVMLFADDARSFVMGYAVNPVSQCTPHIYISSLPFCPQSSSVYKHYRKRTQGLLELRGSLMQRREAAPLATWSPGSEILSLALSPDGTRVVIGCLDKTVSILSTYDGTVLVGPLQGHANSISSVVFSPDGQLVASASLGTFRVWDARNGVLIAGPFVGHMRHVNSVSFSPESTHVVTGGHDCTIRVWDIYKRTLVLGPLTGEDDREGFVLCVAFSPDGALIASGSADQTVQLWNSKNGAPAASPFRGHTGRVECLVFTPEGSRLVTGSNDSTIRVWNVPDGSIINNSFEGCMDGVNSLAVSRDGTRIAAGSSDRAVRVWLIDNGMLVAGPFFNHTDSIKSVAYSPDGTRVFSGSTDKKIHVWNVRDGNFPPPPLPSQSAVIAIRAMTFCPNNTHVLSSDAYNVIRRWCISDGSFETLPAEGNFFPTPVSMLSPDGSCVAGTSKHGKIQIMNTSNGSLVAGPFDVERTSLSSFGFSHNNTAIIMGCQDGTIKIVDLHNGKAAIGSFRGHYKGVSSLTESSDCSTLVSYSDYENIIRIWSIVTPALDLKLYNTSIGAVSKPRHAAVHEGWNIREDGWVVDNSRHLLFWLPPDVASAWCSPYATLVRTKFGTLEVPKQKPLMGKYWADCYIPD</sequence>
<organism evidence="6 7">
    <name type="scientific">Rhizoctonia solani</name>
    <dbReference type="NCBI Taxonomy" id="456999"/>
    <lineage>
        <taxon>Eukaryota</taxon>
        <taxon>Fungi</taxon>
        <taxon>Dikarya</taxon>
        <taxon>Basidiomycota</taxon>
        <taxon>Agaricomycotina</taxon>
        <taxon>Agaricomycetes</taxon>
        <taxon>Cantharellales</taxon>
        <taxon>Ceratobasidiaceae</taxon>
        <taxon>Rhizoctonia</taxon>
    </lineage>
</organism>
<dbReference type="InterPro" id="IPR015943">
    <property type="entry name" value="WD40/YVTN_repeat-like_dom_sf"/>
</dbReference>
<dbReference type="Gene3D" id="3.40.50.300">
    <property type="entry name" value="P-loop containing nucleotide triphosphate hydrolases"/>
    <property type="match status" value="1"/>
</dbReference>
<dbReference type="Proteomes" id="UP000663843">
    <property type="component" value="Unassembled WGS sequence"/>
</dbReference>
<evidence type="ECO:0000313" key="7">
    <source>
        <dbReference type="Proteomes" id="UP000663843"/>
    </source>
</evidence>
<dbReference type="InterPro" id="IPR019775">
    <property type="entry name" value="WD40_repeat_CS"/>
</dbReference>
<evidence type="ECO:0000256" key="1">
    <source>
        <dbReference type="ARBA" id="ARBA00022574"/>
    </source>
</evidence>
<evidence type="ECO:0000259" key="5">
    <source>
        <dbReference type="PROSITE" id="PS50837"/>
    </source>
</evidence>
<dbReference type="InterPro" id="IPR036322">
    <property type="entry name" value="WD40_repeat_dom_sf"/>
</dbReference>
<protein>
    <recommendedName>
        <fullName evidence="5">NACHT domain-containing protein</fullName>
    </recommendedName>
</protein>
<dbReference type="InterPro" id="IPR007111">
    <property type="entry name" value="NACHT_NTPase"/>
</dbReference>
<dbReference type="SMART" id="SM00320">
    <property type="entry name" value="WD40"/>
    <property type="match status" value="10"/>
</dbReference>
<dbReference type="PANTHER" id="PTHR44019">
    <property type="entry name" value="WD REPEAT-CONTAINING PROTEIN 55"/>
    <property type="match status" value="1"/>
</dbReference>
<dbReference type="PANTHER" id="PTHR44019:SF8">
    <property type="entry name" value="POC1 CENTRIOLAR PROTEIN HOMOLOG"/>
    <property type="match status" value="1"/>
</dbReference>
<evidence type="ECO:0000313" key="6">
    <source>
        <dbReference type="EMBL" id="CAE6495763.1"/>
    </source>
</evidence>
<dbReference type="InterPro" id="IPR027417">
    <property type="entry name" value="P-loop_NTPase"/>
</dbReference>
<dbReference type="PROSITE" id="PS50082">
    <property type="entry name" value="WD_REPEATS_2"/>
    <property type="match status" value="6"/>
</dbReference>
<dbReference type="Pfam" id="PF00400">
    <property type="entry name" value="WD40"/>
    <property type="match status" value="8"/>
</dbReference>
<feature type="repeat" description="WD" evidence="3">
    <location>
        <begin position="929"/>
        <end position="962"/>
    </location>
</feature>
<dbReference type="PRINTS" id="PR00320">
    <property type="entry name" value="GPROTEINBRPT"/>
</dbReference>
<feature type="repeat" description="WD" evidence="3">
    <location>
        <begin position="1104"/>
        <end position="1141"/>
    </location>
</feature>
<accession>A0A8H3CQL8</accession>
<dbReference type="CDD" id="cd00200">
    <property type="entry name" value="WD40"/>
    <property type="match status" value="1"/>
</dbReference>
<dbReference type="InterPro" id="IPR001680">
    <property type="entry name" value="WD40_rpt"/>
</dbReference>
<dbReference type="SUPFAM" id="SSF52540">
    <property type="entry name" value="P-loop containing nucleoside triphosphate hydrolases"/>
    <property type="match status" value="1"/>
</dbReference>
<dbReference type="InterPro" id="IPR020472">
    <property type="entry name" value="WD40_PAC1"/>
</dbReference>
<evidence type="ECO:0000256" key="4">
    <source>
        <dbReference type="SAM" id="MobiDB-lite"/>
    </source>
</evidence>
<proteinExistence type="predicted"/>
<dbReference type="SUPFAM" id="SSF50978">
    <property type="entry name" value="WD40 repeat-like"/>
    <property type="match status" value="2"/>
</dbReference>
<feature type="repeat" description="WD" evidence="3">
    <location>
        <begin position="887"/>
        <end position="927"/>
    </location>
</feature>
<dbReference type="PROSITE" id="PS50294">
    <property type="entry name" value="WD_REPEATS_REGION"/>
    <property type="match status" value="6"/>
</dbReference>
<name>A0A8H3CQL8_9AGAM</name>
<evidence type="ECO:0000256" key="2">
    <source>
        <dbReference type="ARBA" id="ARBA00022737"/>
    </source>
</evidence>
<dbReference type="InterPro" id="IPR050505">
    <property type="entry name" value="WDR55/POC1"/>
</dbReference>
<dbReference type="EMBL" id="CAJMWT010004748">
    <property type="protein sequence ID" value="CAE6495763.1"/>
    <property type="molecule type" value="Genomic_DNA"/>
</dbReference>
<dbReference type="Pfam" id="PF24883">
    <property type="entry name" value="NPHP3_N"/>
    <property type="match status" value="1"/>
</dbReference>
<evidence type="ECO:0000256" key="3">
    <source>
        <dbReference type="PROSITE-ProRule" id="PRU00221"/>
    </source>
</evidence>
<gene>
    <name evidence="6" type="ORF">RDB_LOCUS134021</name>
</gene>
<feature type="domain" description="NACHT" evidence="5">
    <location>
        <begin position="312"/>
        <end position="459"/>
    </location>
</feature>
<feature type="repeat" description="WD" evidence="3">
    <location>
        <begin position="1018"/>
        <end position="1059"/>
    </location>
</feature>
<feature type="repeat" description="WD" evidence="3">
    <location>
        <begin position="975"/>
        <end position="1016"/>
    </location>
</feature>
<feature type="repeat" description="WD" evidence="3">
    <location>
        <begin position="1061"/>
        <end position="1102"/>
    </location>
</feature>
<feature type="region of interest" description="Disordered" evidence="4">
    <location>
        <begin position="1"/>
        <end position="20"/>
    </location>
</feature>
<keyword evidence="1 3" id="KW-0853">WD repeat</keyword>
<dbReference type="PROSITE" id="PS50837">
    <property type="entry name" value="NACHT"/>
    <property type="match status" value="1"/>
</dbReference>
<dbReference type="PROSITE" id="PS00678">
    <property type="entry name" value="WD_REPEATS_1"/>
    <property type="match status" value="3"/>
</dbReference>